<dbReference type="Proteomes" id="UP000789901">
    <property type="component" value="Unassembled WGS sequence"/>
</dbReference>
<gene>
    <name evidence="1" type="ORF">GMARGA_LOCUS990</name>
</gene>
<dbReference type="EMBL" id="CAJVQB010000219">
    <property type="protein sequence ID" value="CAG8475690.1"/>
    <property type="molecule type" value="Genomic_DNA"/>
</dbReference>
<comment type="caution">
    <text evidence="1">The sequence shown here is derived from an EMBL/GenBank/DDBJ whole genome shotgun (WGS) entry which is preliminary data.</text>
</comment>
<sequence length="145" mass="16107">MSWGAVLNWNGEKLSDVNGNLSELLQDRNGFDARNILTSLATADEDYNKTSAYNPIPIYKLDDNSETINAVHCDAYFGFGYYCIASISNNQSNVNYHEILFYSEKVIGHNQLQQPPNNINVSWNVSSTPIGGYIFSAVVNATLCL</sequence>
<reference evidence="1 2" key="1">
    <citation type="submission" date="2021-06" db="EMBL/GenBank/DDBJ databases">
        <authorList>
            <person name="Kallberg Y."/>
            <person name="Tangrot J."/>
            <person name="Rosling A."/>
        </authorList>
    </citation>
    <scope>NUCLEOTIDE SEQUENCE [LARGE SCALE GENOMIC DNA]</scope>
    <source>
        <strain evidence="1 2">120-4 pot B 10/14</strain>
    </source>
</reference>
<proteinExistence type="predicted"/>
<keyword evidence="2" id="KW-1185">Reference proteome</keyword>
<accession>A0ABM8VY27</accession>
<evidence type="ECO:0000313" key="1">
    <source>
        <dbReference type="EMBL" id="CAG8475690.1"/>
    </source>
</evidence>
<name>A0ABM8VY27_GIGMA</name>
<evidence type="ECO:0000313" key="2">
    <source>
        <dbReference type="Proteomes" id="UP000789901"/>
    </source>
</evidence>
<organism evidence="1 2">
    <name type="scientific">Gigaspora margarita</name>
    <dbReference type="NCBI Taxonomy" id="4874"/>
    <lineage>
        <taxon>Eukaryota</taxon>
        <taxon>Fungi</taxon>
        <taxon>Fungi incertae sedis</taxon>
        <taxon>Mucoromycota</taxon>
        <taxon>Glomeromycotina</taxon>
        <taxon>Glomeromycetes</taxon>
        <taxon>Diversisporales</taxon>
        <taxon>Gigasporaceae</taxon>
        <taxon>Gigaspora</taxon>
    </lineage>
</organism>
<protein>
    <submittedName>
        <fullName evidence="1">10020_t:CDS:1</fullName>
    </submittedName>
</protein>